<protein>
    <submittedName>
        <fullName evidence="2">Copper amine oxidase N-terminal domain-containing protein</fullName>
    </submittedName>
</protein>
<reference evidence="2 3" key="1">
    <citation type="submission" date="2021-03" db="EMBL/GenBank/DDBJ databases">
        <title>Paenibacillus artemisicola MWE-103 whole genome sequence.</title>
        <authorList>
            <person name="Ham Y.J."/>
        </authorList>
    </citation>
    <scope>NUCLEOTIDE SEQUENCE [LARGE SCALE GENOMIC DNA]</scope>
    <source>
        <strain evidence="2 3">MWE-103</strain>
    </source>
</reference>
<gene>
    <name evidence="2" type="ORF">I8J29_15840</name>
</gene>
<proteinExistence type="predicted"/>
<dbReference type="Proteomes" id="UP000670947">
    <property type="component" value="Unassembled WGS sequence"/>
</dbReference>
<dbReference type="EMBL" id="JAGGDJ010000011">
    <property type="protein sequence ID" value="MBO7745683.1"/>
    <property type="molecule type" value="Genomic_DNA"/>
</dbReference>
<dbReference type="Gene3D" id="3.30.457.10">
    <property type="entry name" value="Copper amine oxidase-like, N-terminal domain"/>
    <property type="match status" value="1"/>
</dbReference>
<feature type="domain" description="Copper amine oxidase-like N-terminal" evidence="1">
    <location>
        <begin position="2"/>
        <end position="101"/>
    </location>
</feature>
<organism evidence="2 3">
    <name type="scientific">Paenibacillus artemisiicola</name>
    <dbReference type="NCBI Taxonomy" id="1172618"/>
    <lineage>
        <taxon>Bacteria</taxon>
        <taxon>Bacillati</taxon>
        <taxon>Bacillota</taxon>
        <taxon>Bacilli</taxon>
        <taxon>Bacillales</taxon>
        <taxon>Paenibacillaceae</taxon>
        <taxon>Paenibacillus</taxon>
    </lineage>
</organism>
<dbReference type="SUPFAM" id="SSF55383">
    <property type="entry name" value="Copper amine oxidase, domain N"/>
    <property type="match status" value="1"/>
</dbReference>
<sequence>MTFQKEPIVVDGTMMVPFRELCGILGMNVRWNGEKKIATATSGGLSFVLNLSVRGLKNGTPFLQRQAPFLSGSGVLYVSLRSVGEAAGIAAGWDSLTKTATVATANGAPKPLTRKEILQTDWLRADWTKEQMEEAGFDKEVDESGAETTYTDGSVTYTYFDFDRDPTPGAVDVRDALAGPRGIRTGDTFEQVMSSFPQYRDWREGLGIFYGKSDPYKGYTIGPTGYVKTYDGEKEVTLCAEDRYPFMRIFFHSGVVSHFTIYLIDASH</sequence>
<dbReference type="InterPro" id="IPR036582">
    <property type="entry name" value="Mao_N_sf"/>
</dbReference>
<accession>A0ABS3WBK1</accession>
<dbReference type="Pfam" id="PF07833">
    <property type="entry name" value="Cu_amine_oxidN1"/>
    <property type="match status" value="1"/>
</dbReference>
<dbReference type="InterPro" id="IPR012854">
    <property type="entry name" value="Cu_amine_oxidase-like_N"/>
</dbReference>
<name>A0ABS3WBK1_9BACL</name>
<evidence type="ECO:0000313" key="3">
    <source>
        <dbReference type="Proteomes" id="UP000670947"/>
    </source>
</evidence>
<evidence type="ECO:0000259" key="1">
    <source>
        <dbReference type="Pfam" id="PF07833"/>
    </source>
</evidence>
<comment type="caution">
    <text evidence="2">The sequence shown here is derived from an EMBL/GenBank/DDBJ whole genome shotgun (WGS) entry which is preliminary data.</text>
</comment>
<keyword evidence="3" id="KW-1185">Reference proteome</keyword>
<evidence type="ECO:0000313" key="2">
    <source>
        <dbReference type="EMBL" id="MBO7745683.1"/>
    </source>
</evidence>